<dbReference type="EMBL" id="KZ679258">
    <property type="protein sequence ID" value="PTB44504.1"/>
    <property type="molecule type" value="Genomic_DNA"/>
</dbReference>
<dbReference type="AlphaFoldDB" id="A0A2T3ZI62"/>
<gene>
    <name evidence="1" type="ORF">M441DRAFT_44558</name>
</gene>
<organism evidence="1 2">
    <name type="scientific">Trichoderma asperellum (strain ATCC 204424 / CBS 433.97 / NBRC 101777)</name>
    <dbReference type="NCBI Taxonomy" id="1042311"/>
    <lineage>
        <taxon>Eukaryota</taxon>
        <taxon>Fungi</taxon>
        <taxon>Dikarya</taxon>
        <taxon>Ascomycota</taxon>
        <taxon>Pezizomycotina</taxon>
        <taxon>Sordariomycetes</taxon>
        <taxon>Hypocreomycetidae</taxon>
        <taxon>Hypocreales</taxon>
        <taxon>Hypocreaceae</taxon>
        <taxon>Trichoderma</taxon>
    </lineage>
</organism>
<dbReference type="Proteomes" id="UP000240493">
    <property type="component" value="Unassembled WGS sequence"/>
</dbReference>
<proteinExistence type="predicted"/>
<keyword evidence="2" id="KW-1185">Reference proteome</keyword>
<sequence length="177" mass="20381">MIQGQLTNGRLSRHFCVTYRFIPIERTNDLIHRVGARAIKFWLFEKFSRRRQAEDACKWADARKRRRKGHAVEMPSPHDSPHVSHDLSWNRGNDVTSAMHFEKMLVELALLNGLIYWQPLMEIYLATCAAVRCAVWVALRRLSLSHGLGLPKPPTWAAVADSLFLCQKPWSLIAYTA</sequence>
<reference evidence="1 2" key="1">
    <citation type="submission" date="2016-07" db="EMBL/GenBank/DDBJ databases">
        <title>Multiple horizontal gene transfer events from other fungi enriched the ability of initially mycotrophic Trichoderma (Ascomycota) to feed on dead plant biomass.</title>
        <authorList>
            <consortium name="DOE Joint Genome Institute"/>
            <person name="Aerts A."/>
            <person name="Atanasova L."/>
            <person name="Chenthamara K."/>
            <person name="Zhang J."/>
            <person name="Grujic M."/>
            <person name="Henrissat B."/>
            <person name="Kuo A."/>
            <person name="Salamov A."/>
            <person name="Lipzen A."/>
            <person name="Labutti K."/>
            <person name="Barry K."/>
            <person name="Miao Y."/>
            <person name="Rahimi M.J."/>
            <person name="Shen Q."/>
            <person name="Grigoriev I.V."/>
            <person name="Kubicek C.P."/>
            <person name="Druzhinina I.S."/>
        </authorList>
    </citation>
    <scope>NUCLEOTIDE SEQUENCE [LARGE SCALE GENOMIC DNA]</scope>
    <source>
        <strain evidence="1 2">CBS 433.97</strain>
    </source>
</reference>
<protein>
    <submittedName>
        <fullName evidence="1">Uncharacterized protein</fullName>
    </submittedName>
</protein>
<evidence type="ECO:0000313" key="2">
    <source>
        <dbReference type="Proteomes" id="UP000240493"/>
    </source>
</evidence>
<name>A0A2T3ZI62_TRIA4</name>
<accession>A0A2T3ZI62</accession>
<evidence type="ECO:0000313" key="1">
    <source>
        <dbReference type="EMBL" id="PTB44504.1"/>
    </source>
</evidence>